<name>A0AAV6PKY9_SOLSE</name>
<comment type="caution">
    <text evidence="2">The sequence shown here is derived from an EMBL/GenBank/DDBJ whole genome shotgun (WGS) entry which is preliminary data.</text>
</comment>
<organism evidence="2 3">
    <name type="scientific">Solea senegalensis</name>
    <name type="common">Senegalese sole</name>
    <dbReference type="NCBI Taxonomy" id="28829"/>
    <lineage>
        <taxon>Eukaryota</taxon>
        <taxon>Metazoa</taxon>
        <taxon>Chordata</taxon>
        <taxon>Craniata</taxon>
        <taxon>Vertebrata</taxon>
        <taxon>Euteleostomi</taxon>
        <taxon>Actinopterygii</taxon>
        <taxon>Neopterygii</taxon>
        <taxon>Teleostei</taxon>
        <taxon>Neoteleostei</taxon>
        <taxon>Acanthomorphata</taxon>
        <taxon>Carangaria</taxon>
        <taxon>Pleuronectiformes</taxon>
        <taxon>Pleuronectoidei</taxon>
        <taxon>Soleidae</taxon>
        <taxon>Solea</taxon>
    </lineage>
</organism>
<keyword evidence="3" id="KW-1185">Reference proteome</keyword>
<dbReference type="AlphaFoldDB" id="A0AAV6PKY9"/>
<dbReference type="Proteomes" id="UP000693946">
    <property type="component" value="Unassembled WGS sequence"/>
</dbReference>
<dbReference type="EMBL" id="JAGKHQ010000269">
    <property type="protein sequence ID" value="KAG7470376.1"/>
    <property type="molecule type" value="Genomic_DNA"/>
</dbReference>
<feature type="non-terminal residue" evidence="2">
    <location>
        <position position="121"/>
    </location>
</feature>
<feature type="region of interest" description="Disordered" evidence="1">
    <location>
        <begin position="67"/>
        <end position="121"/>
    </location>
</feature>
<proteinExistence type="predicted"/>
<sequence>MHQNKLASSEWCWRGDALVLPIVTGWLKKWSHHMQTCAVTVRGICKHSVEELVEELWRHEVCRSTEPKVPETTRHQNTLTSPIPCSESPLDVEQRKLSDGGPLEEGSVGLMLPKGLPVEEP</sequence>
<protein>
    <submittedName>
        <fullName evidence="2">Uncharacterized protein</fullName>
    </submittedName>
</protein>
<reference evidence="2 3" key="1">
    <citation type="journal article" date="2021" name="Sci. Rep.">
        <title>Chromosome anchoring in Senegalese sole (Solea senegalensis) reveals sex-associated markers and genome rearrangements in flatfish.</title>
        <authorList>
            <person name="Guerrero-Cozar I."/>
            <person name="Gomez-Garrido J."/>
            <person name="Berbel C."/>
            <person name="Martinez-Blanch J.F."/>
            <person name="Alioto T."/>
            <person name="Claros M.G."/>
            <person name="Gagnaire P.A."/>
            <person name="Manchado M."/>
        </authorList>
    </citation>
    <scope>NUCLEOTIDE SEQUENCE [LARGE SCALE GENOMIC DNA]</scope>
    <source>
        <strain evidence="2">Sse05_10M</strain>
    </source>
</reference>
<gene>
    <name evidence="2" type="ORF">JOB18_015831</name>
</gene>
<evidence type="ECO:0000313" key="2">
    <source>
        <dbReference type="EMBL" id="KAG7470376.1"/>
    </source>
</evidence>
<evidence type="ECO:0000313" key="3">
    <source>
        <dbReference type="Proteomes" id="UP000693946"/>
    </source>
</evidence>
<accession>A0AAV6PKY9</accession>
<evidence type="ECO:0000256" key="1">
    <source>
        <dbReference type="SAM" id="MobiDB-lite"/>
    </source>
</evidence>